<dbReference type="InterPro" id="IPR039255">
    <property type="entry name" value="YceD_bac"/>
</dbReference>
<evidence type="ECO:0000256" key="5">
    <source>
        <dbReference type="ARBA" id="ARBA00031841"/>
    </source>
</evidence>
<dbReference type="PANTHER" id="PTHR38099">
    <property type="entry name" value="LARGE RIBOSOMAL RNA SUBUNIT ACCUMULATION PROTEIN YCED"/>
    <property type="match status" value="1"/>
</dbReference>
<dbReference type="Proteomes" id="UP000289184">
    <property type="component" value="Unassembled WGS sequence"/>
</dbReference>
<reference evidence="7 8" key="1">
    <citation type="submission" date="2018-07" db="EMBL/GenBank/DDBJ databases">
        <authorList>
            <person name="Peeters C."/>
        </authorList>
    </citation>
    <scope>NUCLEOTIDE SEQUENCE [LARGE SCALE GENOMIC DNA]</scope>
    <source>
        <strain evidence="7 8">LMG 3411</strain>
    </source>
</reference>
<dbReference type="EMBL" id="UFQB01000003">
    <property type="protein sequence ID" value="SSW63232.1"/>
    <property type="molecule type" value="Genomic_DNA"/>
</dbReference>
<feature type="compositionally biased region" description="Acidic residues" evidence="6">
    <location>
        <begin position="163"/>
        <end position="172"/>
    </location>
</feature>
<dbReference type="InterPro" id="IPR003772">
    <property type="entry name" value="YceD"/>
</dbReference>
<keyword evidence="8" id="KW-1185">Reference proteome</keyword>
<dbReference type="RefSeq" id="WP_129526375.1">
    <property type="nucleotide sequence ID" value="NZ_UFQB01000003.1"/>
</dbReference>
<evidence type="ECO:0000256" key="6">
    <source>
        <dbReference type="SAM" id="MobiDB-lite"/>
    </source>
</evidence>
<feature type="region of interest" description="Disordered" evidence="6">
    <location>
        <begin position="213"/>
        <end position="246"/>
    </location>
</feature>
<evidence type="ECO:0000256" key="4">
    <source>
        <dbReference type="ARBA" id="ARBA00022517"/>
    </source>
</evidence>
<evidence type="ECO:0000313" key="7">
    <source>
        <dbReference type="EMBL" id="SSW63232.1"/>
    </source>
</evidence>
<dbReference type="OrthoDB" id="5297600at2"/>
<proteinExistence type="inferred from homology"/>
<name>A0A446C5R8_9BURK</name>
<dbReference type="Pfam" id="PF02620">
    <property type="entry name" value="YceD"/>
    <property type="match status" value="1"/>
</dbReference>
<protein>
    <recommendedName>
        <fullName evidence="3">Large ribosomal RNA subunit accumulation protein YceD</fullName>
    </recommendedName>
    <alternativeName>
        <fullName evidence="5">23S rRNA accumulation protein YceD</fullName>
    </alternativeName>
</protein>
<dbReference type="PANTHER" id="PTHR38099:SF1">
    <property type="entry name" value="LARGE RIBOSOMAL RNA SUBUNIT ACCUMULATION PROTEIN YCED"/>
    <property type="match status" value="1"/>
</dbReference>
<evidence type="ECO:0000256" key="1">
    <source>
        <dbReference type="ARBA" id="ARBA00002868"/>
    </source>
</evidence>
<keyword evidence="4" id="KW-0690">Ribosome biogenesis</keyword>
<sequence length="246" mass="25901">MNTKGLAELGESAGDRDVSADAAAVVANAGAKPGAKPGDAKQADAKPVDAKRIDAFAFARLGKEAQGSVPLVRFTRLVDGLPEQPAGEAGLVYWSVRGEEGKSGLLAGLPLLHLHVQANPVVVCQRCNVPFAYPVDSEVLLQLVKSEDDLDDGFASGEHSGGIEDEDDEDEEGKGFVSSLPEKVVGSHHFDLLAQIEDELILSVPYVPKHDVCPGAQANAGEASPEEPAVKRPSPFAVLEQLKHKD</sequence>
<evidence type="ECO:0000256" key="2">
    <source>
        <dbReference type="ARBA" id="ARBA00010740"/>
    </source>
</evidence>
<gene>
    <name evidence="7" type="primary">yceD</name>
    <name evidence="7" type="ORF">AGI3411_01084</name>
</gene>
<dbReference type="GO" id="GO:0005829">
    <property type="term" value="C:cytosol"/>
    <property type="evidence" value="ECO:0007669"/>
    <property type="project" value="TreeGrafter"/>
</dbReference>
<dbReference type="AlphaFoldDB" id="A0A446C5R8"/>
<organism evidence="7 8">
    <name type="scientific">Achromobacter agilis</name>
    <dbReference type="NCBI Taxonomy" id="1353888"/>
    <lineage>
        <taxon>Bacteria</taxon>
        <taxon>Pseudomonadati</taxon>
        <taxon>Pseudomonadota</taxon>
        <taxon>Betaproteobacteria</taxon>
        <taxon>Burkholderiales</taxon>
        <taxon>Alcaligenaceae</taxon>
        <taxon>Achromobacter</taxon>
    </lineage>
</organism>
<accession>A0A446C5R8</accession>
<comment type="similarity">
    <text evidence="2">Belongs to the DUF177 domain family.</text>
</comment>
<feature type="region of interest" description="Disordered" evidence="6">
    <location>
        <begin position="151"/>
        <end position="176"/>
    </location>
</feature>
<evidence type="ECO:0000256" key="3">
    <source>
        <dbReference type="ARBA" id="ARBA00015716"/>
    </source>
</evidence>
<dbReference type="GO" id="GO:0042254">
    <property type="term" value="P:ribosome biogenesis"/>
    <property type="evidence" value="ECO:0007669"/>
    <property type="project" value="UniProtKB-KW"/>
</dbReference>
<evidence type="ECO:0000313" key="8">
    <source>
        <dbReference type="Proteomes" id="UP000289184"/>
    </source>
</evidence>
<comment type="function">
    <text evidence="1">Plays a role in synthesis, processing and/or stability of 23S rRNA.</text>
</comment>